<accession>A0A3G8ZY51</accession>
<feature type="transmembrane region" description="Helical" evidence="9">
    <location>
        <begin position="1006"/>
        <end position="1028"/>
    </location>
</feature>
<dbReference type="PANTHER" id="PTHR47019:SF1">
    <property type="entry name" value="LIPID II FLIPPASE MURJ"/>
    <property type="match status" value="1"/>
</dbReference>
<gene>
    <name evidence="10" type="primary">murJ</name>
    <name evidence="10" type="ORF">EH165_15140</name>
</gene>
<dbReference type="EMBL" id="CP034170">
    <property type="protein sequence ID" value="AZI59274.1"/>
    <property type="molecule type" value="Genomic_DNA"/>
</dbReference>
<feature type="transmembrane region" description="Helical" evidence="9">
    <location>
        <begin position="484"/>
        <end position="505"/>
    </location>
</feature>
<evidence type="ECO:0000256" key="7">
    <source>
        <dbReference type="ARBA" id="ARBA00023136"/>
    </source>
</evidence>
<feature type="transmembrane region" description="Helical" evidence="9">
    <location>
        <begin position="180"/>
        <end position="198"/>
    </location>
</feature>
<dbReference type="PANTHER" id="PTHR47019">
    <property type="entry name" value="LIPID II FLIPPASE MURJ"/>
    <property type="match status" value="1"/>
</dbReference>
<evidence type="ECO:0000256" key="8">
    <source>
        <dbReference type="SAM" id="MobiDB-lite"/>
    </source>
</evidence>
<name>A0A3G8ZY51_9ACTN</name>
<dbReference type="NCBIfam" id="TIGR01695">
    <property type="entry name" value="murJ_mviN"/>
    <property type="match status" value="1"/>
</dbReference>
<proteinExistence type="predicted"/>
<dbReference type="AlphaFoldDB" id="A0A3G8ZY51"/>
<keyword evidence="5" id="KW-0573">Peptidoglycan synthesis</keyword>
<evidence type="ECO:0000313" key="11">
    <source>
        <dbReference type="Proteomes" id="UP000268084"/>
    </source>
</evidence>
<dbReference type="Pfam" id="PF03023">
    <property type="entry name" value="MurJ"/>
    <property type="match status" value="1"/>
</dbReference>
<feature type="compositionally biased region" description="Low complexity" evidence="8">
    <location>
        <begin position="1050"/>
        <end position="1078"/>
    </location>
</feature>
<feature type="transmembrane region" description="Helical" evidence="9">
    <location>
        <begin position="619"/>
        <end position="638"/>
    </location>
</feature>
<dbReference type="Gene3D" id="1.10.510.10">
    <property type="entry name" value="Transferase(Phosphotransferase) domain 1"/>
    <property type="match status" value="1"/>
</dbReference>
<feature type="region of interest" description="Disordered" evidence="8">
    <location>
        <begin position="1048"/>
        <end position="1085"/>
    </location>
</feature>
<feature type="compositionally biased region" description="Pro residues" evidence="8">
    <location>
        <begin position="1"/>
        <end position="23"/>
    </location>
</feature>
<evidence type="ECO:0000256" key="2">
    <source>
        <dbReference type="ARBA" id="ARBA00022475"/>
    </source>
</evidence>
<keyword evidence="6 9" id="KW-1133">Transmembrane helix</keyword>
<feature type="transmembrane region" description="Helical" evidence="9">
    <location>
        <begin position="443"/>
        <end position="472"/>
    </location>
</feature>
<dbReference type="Proteomes" id="UP000268084">
    <property type="component" value="Chromosome"/>
</dbReference>
<evidence type="ECO:0000256" key="1">
    <source>
        <dbReference type="ARBA" id="ARBA00004651"/>
    </source>
</evidence>
<keyword evidence="7 9" id="KW-0472">Membrane</keyword>
<dbReference type="GO" id="GO:0005886">
    <property type="term" value="C:plasma membrane"/>
    <property type="evidence" value="ECO:0007669"/>
    <property type="project" value="UniProtKB-SubCell"/>
</dbReference>
<feature type="region of interest" description="Disordered" evidence="8">
    <location>
        <begin position="77"/>
        <end position="100"/>
    </location>
</feature>
<dbReference type="InterPro" id="IPR051050">
    <property type="entry name" value="Lipid_II_flippase_MurJ/MviN"/>
</dbReference>
<feature type="transmembrane region" description="Helical" evidence="9">
    <location>
        <begin position="320"/>
        <end position="344"/>
    </location>
</feature>
<feature type="transmembrane region" description="Helical" evidence="9">
    <location>
        <begin position="364"/>
        <end position="384"/>
    </location>
</feature>
<feature type="transmembrane region" description="Helical" evidence="9">
    <location>
        <begin position="542"/>
        <end position="566"/>
    </location>
</feature>
<feature type="transmembrane region" description="Helical" evidence="9">
    <location>
        <begin position="258"/>
        <end position="278"/>
    </location>
</feature>
<evidence type="ECO:0000313" key="10">
    <source>
        <dbReference type="EMBL" id="AZI59274.1"/>
    </source>
</evidence>
<evidence type="ECO:0000256" key="6">
    <source>
        <dbReference type="ARBA" id="ARBA00022989"/>
    </source>
</evidence>
<comment type="subcellular location">
    <subcellularLocation>
        <location evidence="1">Cell membrane</location>
        <topology evidence="1">Multi-pass membrane protein</topology>
    </subcellularLocation>
</comment>
<dbReference type="CDD" id="cd13973">
    <property type="entry name" value="PK_MviN-like"/>
    <property type="match status" value="1"/>
</dbReference>
<feature type="transmembrane region" description="Helical" evidence="9">
    <location>
        <begin position="517"/>
        <end position="536"/>
    </location>
</feature>
<dbReference type="GO" id="GO:0008360">
    <property type="term" value="P:regulation of cell shape"/>
    <property type="evidence" value="ECO:0007669"/>
    <property type="project" value="UniProtKB-KW"/>
</dbReference>
<reference evidence="10 11" key="2">
    <citation type="submission" date="2018-12" db="EMBL/GenBank/DDBJ databases">
        <title>Nakamurella antarcticus sp. nov., isolated from Antarctica South Shetland Islands soil.</title>
        <authorList>
            <person name="Peng F."/>
        </authorList>
    </citation>
    <scope>NUCLEOTIDE SEQUENCE [LARGE SCALE GENOMIC DNA]</scope>
    <source>
        <strain evidence="10 11">S14-144</strain>
    </source>
</reference>
<dbReference type="Gene3D" id="3.30.200.20">
    <property type="entry name" value="Phosphorylase Kinase, domain 1"/>
    <property type="match status" value="1"/>
</dbReference>
<sequence length="1240" mass="128318">MTPPPQPPVPPSPEPPSPEPPVPHQGVPSSRHSEDAPTLIMAPVPPSFGSTFSTDGPAPSEYLEVVTAETGHIPKITAPVKEDAPERSARPAEHVPPATDPPAKLGQWELAEPQPAAAQIPTQQTPTGKTSGVVRTGSLIAIASIASRLTGFLAKIVIGGVLLIGVVNDSYTLANTLPNIVFELLIGGVLTSVAIPLLTRAQRGDADGGQEYTQRLVTLALVGLLSATVLAVAAAPLLTKLYLSPASKADAVLTTHLAYLLLPQIFFYGMAALFGAILNTKERFLAPAWAPVANNVLVILVATLLFFVDGPTEGLGLSTTQFLLLGVGTTAGIVLQAVIMLPSLRKSGFRFKWRIGWDKRMGEASGLAGWAVAYVLVSQVGYIIATNIASTAEGGITTFAYASLLFQMPYGILGVSILTAIMPRMSRHAAAGEMDSVKADVSLANRLSAVALLPVSAAIIAIGGAIGVLAFAWNPDNAEAALRIGATCAGLAVGLLPLAMSLVQMRVFYAMKDGRTPVIINAIMVAVRIPLLYLATTVNEDLLLPGLALATAISYIVGAVVGEIWLRARFGVMGSRRVLVTITKMTVASAVGGAAAWLIVRQVWRGSPTGVVEALGQVVIGGIVGLLVIGVAALALRVEELDPVTRKLRALLGLRARNSESSQILAVPGSVTPAVNFQHVVPRKQVSATVNGDGITPGVPPASEASTVVAVDGLSGSDNFVMLTPGAMVGGRYRLVNLIAVDGSSNRFWRAKDTVLPRDMAITLLPEGPNTAATVARTLRAGRLHHIGLPQTLDLGTEYGQSYVVGQWVDGATLTDLLAGGPLEDEVASSITAKVADAVAEAHRNGISLGAVHPSLVRVNFDGQVRLSHVIAQSGATPDQDIRAIGALLYLMLTGTWPLPQAGMSPALAGMSPALPPAPTSGGREVPASEVRAEAAPSLTALAERTLHPEGPSGVRSPGAIAALLQVSTATALGVEAVNQPVRLATPVSASILAERRLRNERRVKLAVAGVMLTALTALLCIVIGSVVKQIVNDVQDPVALVTTQPTVLPSTEEPTSAAAAPAPVPTETAAPTATSGPAPAPAAPTPVAVPIVSGQVYDPQGDGNKDYTSKVDRVWDGDPATYWQTFTYKQAFPSAFKTGVGLMLELQAPASPTQIVVSTITPGIKIEIIASDGNVNAPLDPTKVLASSDVGDAPAAINLVNAPTSKFIIVFVTGLVKEQGGNQFEGTLSEITVQALPAA</sequence>
<dbReference type="KEGG" id="nak:EH165_15140"/>
<keyword evidence="2" id="KW-1003">Cell membrane</keyword>
<keyword evidence="11" id="KW-1185">Reference proteome</keyword>
<organism evidence="10 11">
    <name type="scientific">Nakamurella antarctica</name>
    <dbReference type="NCBI Taxonomy" id="1902245"/>
    <lineage>
        <taxon>Bacteria</taxon>
        <taxon>Bacillati</taxon>
        <taxon>Actinomycetota</taxon>
        <taxon>Actinomycetes</taxon>
        <taxon>Nakamurellales</taxon>
        <taxon>Nakamurellaceae</taxon>
        <taxon>Nakamurella</taxon>
    </lineage>
</organism>
<feature type="region of interest" description="Disordered" evidence="8">
    <location>
        <begin position="1"/>
        <end position="59"/>
    </location>
</feature>
<evidence type="ECO:0000256" key="3">
    <source>
        <dbReference type="ARBA" id="ARBA00022692"/>
    </source>
</evidence>
<dbReference type="InterPro" id="IPR011009">
    <property type="entry name" value="Kinase-like_dom_sf"/>
</dbReference>
<feature type="transmembrane region" description="Helical" evidence="9">
    <location>
        <begin position="578"/>
        <end position="599"/>
    </location>
</feature>
<evidence type="ECO:0000256" key="4">
    <source>
        <dbReference type="ARBA" id="ARBA00022960"/>
    </source>
</evidence>
<evidence type="ECO:0000256" key="5">
    <source>
        <dbReference type="ARBA" id="ARBA00022984"/>
    </source>
</evidence>
<feature type="transmembrane region" description="Helical" evidence="9">
    <location>
        <begin position="219"/>
        <end position="238"/>
    </location>
</feature>
<dbReference type="PRINTS" id="PR01806">
    <property type="entry name" value="VIRFACTRMVIN"/>
</dbReference>
<dbReference type="CDD" id="cd13123">
    <property type="entry name" value="MATE_MurJ_like"/>
    <property type="match status" value="1"/>
</dbReference>
<dbReference type="InterPro" id="IPR004268">
    <property type="entry name" value="MurJ"/>
</dbReference>
<feature type="transmembrane region" description="Helical" evidence="9">
    <location>
        <begin position="285"/>
        <end position="308"/>
    </location>
</feature>
<reference evidence="10 11" key="1">
    <citation type="submission" date="2018-11" db="EMBL/GenBank/DDBJ databases">
        <authorList>
            <person name="Da X."/>
        </authorList>
    </citation>
    <scope>NUCLEOTIDE SEQUENCE [LARGE SCALE GENOMIC DNA]</scope>
    <source>
        <strain evidence="10 11">S14-144</strain>
    </source>
</reference>
<feature type="transmembrane region" description="Helical" evidence="9">
    <location>
        <begin position="149"/>
        <end position="168"/>
    </location>
</feature>
<feature type="compositionally biased region" description="Basic and acidic residues" evidence="8">
    <location>
        <begin position="80"/>
        <end position="93"/>
    </location>
</feature>
<keyword evidence="4" id="KW-0133">Cell shape</keyword>
<dbReference type="GO" id="GO:0034204">
    <property type="term" value="P:lipid translocation"/>
    <property type="evidence" value="ECO:0007669"/>
    <property type="project" value="TreeGrafter"/>
</dbReference>
<keyword evidence="3 9" id="KW-0812">Transmembrane</keyword>
<dbReference type="SUPFAM" id="SSF56112">
    <property type="entry name" value="Protein kinase-like (PK-like)"/>
    <property type="match status" value="1"/>
</dbReference>
<dbReference type="GO" id="GO:0015648">
    <property type="term" value="F:lipid-linked peptidoglycan transporter activity"/>
    <property type="evidence" value="ECO:0007669"/>
    <property type="project" value="TreeGrafter"/>
</dbReference>
<dbReference type="GO" id="GO:0009252">
    <property type="term" value="P:peptidoglycan biosynthetic process"/>
    <property type="evidence" value="ECO:0007669"/>
    <property type="project" value="UniProtKB-KW"/>
</dbReference>
<feature type="transmembrane region" description="Helical" evidence="9">
    <location>
        <begin position="404"/>
        <end position="422"/>
    </location>
</feature>
<dbReference type="OrthoDB" id="9786339at2"/>
<evidence type="ECO:0000256" key="9">
    <source>
        <dbReference type="SAM" id="Phobius"/>
    </source>
</evidence>
<protein>
    <submittedName>
        <fullName evidence="10">Murein biosynthesis integral membrane protein MurJ</fullName>
    </submittedName>
</protein>